<dbReference type="PANTHER" id="PTHR34978:SF3">
    <property type="entry name" value="SLR0241 PROTEIN"/>
    <property type="match status" value="1"/>
</dbReference>
<keyword evidence="1" id="KW-1133">Transmembrane helix</keyword>
<comment type="caution">
    <text evidence="3">The sequence shown here is derived from an EMBL/GenBank/DDBJ whole genome shotgun (WGS) entry which is preliminary data.</text>
</comment>
<feature type="transmembrane region" description="Helical" evidence="1">
    <location>
        <begin position="12"/>
        <end position="32"/>
    </location>
</feature>
<keyword evidence="1" id="KW-0812">Transmembrane</keyword>
<sequence length="598" mass="66863">MNALQDVFTAVLNMSITASYVSVGVILIRLLLRKAPKIFSYILWAPVLLRLVFPFSFVSVFSFLSLVKPVHLNMAQGRSAVEFVPRDIGQLPAPAIQYGAHGIGNAVNAVLPQAVPAAGTNPMQIWIAVLSLIWITGVIAMLIYSVVSYVKIRGKLQTATFVEGNVFETDAIGTALVCGFIHPKIYVPVNVGEVGLPYLLEHERTHIRRRDYLIKPLAFFSLSLHWVNPLMWLSFLLMSRDMEMSCDESVLRRLGAGVKGGYAGSLLSLSVKGKGLPAASPLAFGESHVAARIKNALRYKKPAFWVIIASVVILSAAVFLLLANPQAGRSDLTAENVKNMSWTAEQDDNKQAYAVDQDEWGPVIELINTASRSRIPERYRPTYDELYPVYYTLSVEADDRENPESTTYMLLLYHHKDWDIFHGEYEYKLALTRLTQSGESDIWGLPYSECRRMLEWFRKKSEQLPPSAGNGLKEAERSIGQNIDIIMSSPLTSSNPQDYIDANRAEYNAILAMDAKALPYMFSELEKGGQTGLKGQIMEGKAMATAYVAPNLLNREFETQVLTDVYPLTIPKAMLIHYQYYLIENKNQIVLDKGYTLL</sequence>
<dbReference type="CDD" id="cd07341">
    <property type="entry name" value="M56_BlaR1_MecR1_like"/>
    <property type="match status" value="1"/>
</dbReference>
<dbReference type="Pfam" id="PF05569">
    <property type="entry name" value="Peptidase_M56"/>
    <property type="match status" value="1"/>
</dbReference>
<protein>
    <submittedName>
        <fullName evidence="3">Peptidase M56 family protein</fullName>
    </submittedName>
</protein>
<dbReference type="eggNOG" id="COG4219">
    <property type="taxonomic scope" value="Bacteria"/>
</dbReference>
<dbReference type="PATRIC" id="fig|1195236.3.peg.5112"/>
<feature type="transmembrane region" description="Helical" evidence="1">
    <location>
        <begin position="41"/>
        <end position="64"/>
    </location>
</feature>
<feature type="transmembrane region" description="Helical" evidence="1">
    <location>
        <begin position="125"/>
        <end position="147"/>
    </location>
</feature>
<feature type="transmembrane region" description="Helical" evidence="1">
    <location>
        <begin position="303"/>
        <end position="323"/>
    </location>
</feature>
<evidence type="ECO:0000313" key="3">
    <source>
        <dbReference type="EMBL" id="EMS69379.1"/>
    </source>
</evidence>
<dbReference type="InterPro" id="IPR052173">
    <property type="entry name" value="Beta-lactam_resp_regulator"/>
</dbReference>
<gene>
    <name evidence="3" type="ORF">CTER_4919</name>
</gene>
<accession>S0FJU1</accession>
<evidence type="ECO:0000256" key="1">
    <source>
        <dbReference type="SAM" id="Phobius"/>
    </source>
</evidence>
<keyword evidence="1" id="KW-0472">Membrane</keyword>
<dbReference type="InterPro" id="IPR008756">
    <property type="entry name" value="Peptidase_M56"/>
</dbReference>
<keyword evidence="4" id="KW-1185">Reference proteome</keyword>
<reference evidence="3 4" key="1">
    <citation type="journal article" date="2013" name="Genome Announc.">
        <title>Draft Genome Sequence of the Cellulolytic, Mesophilic, Anaerobic Bacterium Clostridium termitidis Strain CT1112 (DSM 5398).</title>
        <authorList>
            <person name="Lal S."/>
            <person name="Ramachandran U."/>
            <person name="Zhang X."/>
            <person name="Munir R."/>
            <person name="Sparling R."/>
            <person name="Levin D.B."/>
        </authorList>
    </citation>
    <scope>NUCLEOTIDE SEQUENCE [LARGE SCALE GENOMIC DNA]</scope>
    <source>
        <strain evidence="3 4">CT1112</strain>
    </source>
</reference>
<evidence type="ECO:0000259" key="2">
    <source>
        <dbReference type="Pfam" id="PF05569"/>
    </source>
</evidence>
<name>S0FJU1_RUMCE</name>
<dbReference type="PANTHER" id="PTHR34978">
    <property type="entry name" value="POSSIBLE SENSOR-TRANSDUCER PROTEIN BLAR"/>
    <property type="match status" value="1"/>
</dbReference>
<evidence type="ECO:0000313" key="4">
    <source>
        <dbReference type="Proteomes" id="UP000014155"/>
    </source>
</evidence>
<dbReference type="RefSeq" id="WP_004630390.1">
    <property type="nucleotide sequence ID" value="NZ_AORV01000066.1"/>
</dbReference>
<organism evidence="3 4">
    <name type="scientific">Ruminiclostridium cellobioparum subsp. termitidis CT1112</name>
    <dbReference type="NCBI Taxonomy" id="1195236"/>
    <lineage>
        <taxon>Bacteria</taxon>
        <taxon>Bacillati</taxon>
        <taxon>Bacillota</taxon>
        <taxon>Clostridia</taxon>
        <taxon>Eubacteriales</taxon>
        <taxon>Oscillospiraceae</taxon>
        <taxon>Ruminiclostridium</taxon>
    </lineage>
</organism>
<feature type="domain" description="Peptidase M56" evidence="2">
    <location>
        <begin position="10"/>
        <end position="294"/>
    </location>
</feature>
<dbReference type="AlphaFoldDB" id="S0FJU1"/>
<proteinExistence type="predicted"/>
<dbReference type="Proteomes" id="UP000014155">
    <property type="component" value="Unassembled WGS sequence"/>
</dbReference>
<dbReference type="EMBL" id="AORV01000066">
    <property type="protein sequence ID" value="EMS69379.1"/>
    <property type="molecule type" value="Genomic_DNA"/>
</dbReference>
<dbReference type="STRING" id="1195236.CTER_4919"/>